<protein>
    <submittedName>
        <fullName evidence="2">Uncharacterized protein</fullName>
    </submittedName>
</protein>
<dbReference type="EMBL" id="JPRF03000027">
    <property type="protein sequence ID" value="OEV36339.1"/>
    <property type="molecule type" value="Genomic_DNA"/>
</dbReference>
<evidence type="ECO:0000313" key="1">
    <source>
        <dbReference type="EMBL" id="GGU70644.1"/>
    </source>
</evidence>
<accession>A0A8H9HJP6</accession>
<dbReference type="Proteomes" id="UP000610124">
    <property type="component" value="Unassembled WGS sequence"/>
</dbReference>
<reference evidence="2 3" key="2">
    <citation type="submission" date="2014-07" db="EMBL/GenBank/DDBJ databases">
        <authorList>
            <person name="Zhang J.E."/>
            <person name="Yang H."/>
            <person name="Guo J."/>
            <person name="Deng Z."/>
            <person name="Luo H."/>
            <person name="Luo M."/>
            <person name="Zhao B."/>
        </authorList>
    </citation>
    <scope>NUCLEOTIDE SEQUENCE [LARGE SCALE GENOMIC DNA]</scope>
    <source>
        <strain evidence="2">ATCC 10762</strain>
        <strain evidence="3">ATCC 10762 / DSM 40127 / CCM 3239 / JCM 4008 / LMG 5968 / NBRC 12843 / NCIMB 8234 / A-377</strain>
    </source>
</reference>
<evidence type="ECO:0000313" key="3">
    <source>
        <dbReference type="Proteomes" id="UP000037395"/>
    </source>
</evidence>
<keyword evidence="3" id="KW-1185">Reference proteome</keyword>
<reference evidence="2" key="4">
    <citation type="submission" date="2016-08" db="EMBL/GenBank/DDBJ databases">
        <title>Sequencing, Assembly and Comparative Genomics of S. aureofaciens ATCC 10762.</title>
        <authorList>
            <person name="Gradnigo J.S."/>
            <person name="Johnson N."/>
            <person name="Somerville G.A."/>
        </authorList>
    </citation>
    <scope>NUCLEOTIDE SEQUENCE [LARGE SCALE GENOMIC DNA]</scope>
    <source>
        <strain evidence="2">ATCC 10762</strain>
    </source>
</reference>
<dbReference type="KEGG" id="kau:B6264_28975"/>
<sequence length="141" mass="14990">MLCRVTMWMEAEAVSANLPETVAEGAVVLPAPPRMVGDLARDLTQAAAAVRAVSRGGRTTGGDVAVAAYTAVVCTGRSAARALEEAAAWCRQAPEAEVHSLAWARVPGHRHDVFEYRVTMAVSFPDDETGEHLGDTHHSCH</sequence>
<dbReference type="AlphaFoldDB" id="A0A1E7N6N5"/>
<reference evidence="1" key="5">
    <citation type="submission" date="2020-09" db="EMBL/GenBank/DDBJ databases">
        <authorList>
            <person name="Sun Q."/>
            <person name="Ohkuma M."/>
        </authorList>
    </citation>
    <scope>NUCLEOTIDE SEQUENCE</scope>
    <source>
        <strain evidence="1">JCM 4434</strain>
    </source>
</reference>
<dbReference type="Proteomes" id="UP000037395">
    <property type="component" value="Unassembled WGS sequence"/>
</dbReference>
<proteinExistence type="predicted"/>
<dbReference type="EMBL" id="BMUB01000004">
    <property type="protein sequence ID" value="GGU70644.1"/>
    <property type="molecule type" value="Genomic_DNA"/>
</dbReference>
<name>A0A1E7N6N5_KITAU</name>
<comment type="caution">
    <text evidence="2">The sequence shown here is derived from an EMBL/GenBank/DDBJ whole genome shotgun (WGS) entry which is preliminary data.</text>
</comment>
<organism evidence="2 3">
    <name type="scientific">Kitasatospora aureofaciens</name>
    <name type="common">Streptomyces aureofaciens</name>
    <dbReference type="NCBI Taxonomy" id="1894"/>
    <lineage>
        <taxon>Bacteria</taxon>
        <taxon>Bacillati</taxon>
        <taxon>Actinomycetota</taxon>
        <taxon>Actinomycetes</taxon>
        <taxon>Kitasatosporales</taxon>
        <taxon>Streptomycetaceae</taxon>
        <taxon>Kitasatospora</taxon>
    </lineage>
</organism>
<reference evidence="1" key="1">
    <citation type="journal article" date="2014" name="Int. J. Syst. Evol. Microbiol.">
        <title>Complete genome sequence of Corynebacterium casei LMG S-19264T (=DSM 44701T), isolated from a smear-ripened cheese.</title>
        <authorList>
            <consortium name="US DOE Joint Genome Institute (JGI-PGF)"/>
            <person name="Walter F."/>
            <person name="Albersmeier A."/>
            <person name="Kalinowski J."/>
            <person name="Ruckert C."/>
        </authorList>
    </citation>
    <scope>NUCLEOTIDE SEQUENCE</scope>
    <source>
        <strain evidence="1">JCM 4434</strain>
    </source>
</reference>
<gene>
    <name evidence="1" type="ORF">GCM10010502_22730</name>
    <name evidence="2" type="ORF">HS99_0029685</name>
</gene>
<accession>A0A1E7N6N5</accession>
<evidence type="ECO:0000313" key="2">
    <source>
        <dbReference type="EMBL" id="OEV36339.1"/>
    </source>
</evidence>
<reference evidence="3" key="3">
    <citation type="submission" date="2016-08" db="EMBL/GenBank/DDBJ databases">
        <title>Sequencing, assembly and comparative genomics of S. aureofaciens ATCC 10762.</title>
        <authorList>
            <person name="Gradnigo J.S."/>
            <person name="Johnson N."/>
            <person name="Somerville G.A."/>
        </authorList>
    </citation>
    <scope>NUCLEOTIDE SEQUENCE [LARGE SCALE GENOMIC DNA]</scope>
    <source>
        <strain evidence="3">ATCC 10762 / DSM 40127 / CCM 3239 / JCM 4008 / LMG 5968 / NBRC 12843 / NCIMB 8234 / A-377</strain>
    </source>
</reference>